<dbReference type="CDD" id="cd09917">
    <property type="entry name" value="F-box_SF"/>
    <property type="match status" value="1"/>
</dbReference>
<name>A0A397G332_9GLOM</name>
<dbReference type="EMBL" id="PQFF01000549">
    <property type="protein sequence ID" value="RHZ45365.1"/>
    <property type="molecule type" value="Genomic_DNA"/>
</dbReference>
<gene>
    <name evidence="2" type="ORF">Glove_680g51</name>
</gene>
<dbReference type="InterPro" id="IPR036047">
    <property type="entry name" value="F-box-like_dom_sf"/>
</dbReference>
<dbReference type="SUPFAM" id="SSF52047">
    <property type="entry name" value="RNI-like"/>
    <property type="match status" value="1"/>
</dbReference>
<keyword evidence="3" id="KW-1185">Reference proteome</keyword>
<dbReference type="InterPro" id="IPR001810">
    <property type="entry name" value="F-box_dom"/>
</dbReference>
<evidence type="ECO:0000313" key="3">
    <source>
        <dbReference type="Proteomes" id="UP000266861"/>
    </source>
</evidence>
<organism evidence="2 3">
    <name type="scientific">Diversispora epigaea</name>
    <dbReference type="NCBI Taxonomy" id="1348612"/>
    <lineage>
        <taxon>Eukaryota</taxon>
        <taxon>Fungi</taxon>
        <taxon>Fungi incertae sedis</taxon>
        <taxon>Mucoromycota</taxon>
        <taxon>Glomeromycotina</taxon>
        <taxon>Glomeromycetes</taxon>
        <taxon>Diversisporales</taxon>
        <taxon>Diversisporaceae</taxon>
        <taxon>Diversispora</taxon>
    </lineage>
</organism>
<protein>
    <recommendedName>
        <fullName evidence="1">F-box domain-containing protein</fullName>
    </recommendedName>
</protein>
<evidence type="ECO:0000259" key="1">
    <source>
        <dbReference type="Pfam" id="PF12937"/>
    </source>
</evidence>
<proteinExistence type="predicted"/>
<dbReference type="Gene3D" id="3.80.10.10">
    <property type="entry name" value="Ribonuclease Inhibitor"/>
    <property type="match status" value="1"/>
</dbReference>
<accession>A0A397G332</accession>
<comment type="caution">
    <text evidence="2">The sequence shown here is derived from an EMBL/GenBank/DDBJ whole genome shotgun (WGS) entry which is preliminary data.</text>
</comment>
<reference evidence="2 3" key="1">
    <citation type="submission" date="2018-08" db="EMBL/GenBank/DDBJ databases">
        <title>Genome and evolution of the arbuscular mycorrhizal fungus Diversispora epigaea (formerly Glomus versiforme) and its bacterial endosymbionts.</title>
        <authorList>
            <person name="Sun X."/>
            <person name="Fei Z."/>
            <person name="Harrison M."/>
        </authorList>
    </citation>
    <scope>NUCLEOTIDE SEQUENCE [LARGE SCALE GENOMIC DNA]</scope>
    <source>
        <strain evidence="2 3">IT104</strain>
    </source>
</reference>
<evidence type="ECO:0000313" key="2">
    <source>
        <dbReference type="EMBL" id="RHZ45365.1"/>
    </source>
</evidence>
<dbReference type="AlphaFoldDB" id="A0A397G332"/>
<dbReference type="OrthoDB" id="2357941at2759"/>
<dbReference type="InterPro" id="IPR032675">
    <property type="entry name" value="LRR_dom_sf"/>
</dbReference>
<sequence length="500" mass="58739">MINKLPIECLQKIFSEFSYRQIGENENSFITLYSLALVSRYWCRIANAILWRAPFSWLFEKREYWGRHYSLISIYFSCLSDESQTLLYENGIPLTSALDIPPFFDYPTFLNILEYKCLYMAARNWLVKQLTDEFYEEANDNRLYLLVRELCKLFMSRCTILENISFDDPDNNELKVDFVINLPQLPGAEITLKNLYSFGCVGCNEPEIMFGAANICKLIKVFYIDCCCTDNEGLATLIENQKIPLEGIWFDFTGDYEEFEEFPRLRKALENKGEYLKWLSIRCLNFPLDILGSCTNLSELWLNGNFDSAPETLEKFVNFSFPNLKEIHITLATVHIKQIITLINNSHKNIEFIEFLWRSTLDFENFMNYTETIINCCPRLTFYNGFFSAKKISYLPYIFKTCQRLTEFRIGWSLENNCDISEVLIKLGKIVPKNLIRFSLPLNWECNIEALESFLEDCAEQLKKPILIGIYRKTLEHSNLLDRYIKRNVIKDLLPELCPL</sequence>
<dbReference type="Proteomes" id="UP000266861">
    <property type="component" value="Unassembled WGS sequence"/>
</dbReference>
<dbReference type="Pfam" id="PF12937">
    <property type="entry name" value="F-box-like"/>
    <property type="match status" value="1"/>
</dbReference>
<feature type="domain" description="F-box" evidence="1">
    <location>
        <begin position="2"/>
        <end position="55"/>
    </location>
</feature>
<dbReference type="SUPFAM" id="SSF81383">
    <property type="entry name" value="F-box domain"/>
    <property type="match status" value="1"/>
</dbReference>